<gene>
    <name evidence="1" type="ORF">Adt_03670</name>
</gene>
<evidence type="ECO:0000313" key="1">
    <source>
        <dbReference type="EMBL" id="KAL2542692.1"/>
    </source>
</evidence>
<reference evidence="2" key="1">
    <citation type="submission" date="2024-07" db="EMBL/GenBank/DDBJ databases">
        <title>Two chromosome-level genome assemblies of Korean endemic species Abeliophyllum distichum and Forsythia ovata (Oleaceae).</title>
        <authorList>
            <person name="Jang H."/>
        </authorList>
    </citation>
    <scope>NUCLEOTIDE SEQUENCE [LARGE SCALE GENOMIC DNA]</scope>
</reference>
<dbReference type="AlphaFoldDB" id="A0ABD1VZF5"/>
<dbReference type="PANTHER" id="PTHR33067">
    <property type="entry name" value="RNA-DIRECTED DNA POLYMERASE-RELATED"/>
    <property type="match status" value="1"/>
</dbReference>
<evidence type="ECO:0000313" key="2">
    <source>
        <dbReference type="Proteomes" id="UP001604336"/>
    </source>
</evidence>
<proteinExistence type="predicted"/>
<dbReference type="InterPro" id="IPR021109">
    <property type="entry name" value="Peptidase_aspartic_dom_sf"/>
</dbReference>
<organism evidence="1 2">
    <name type="scientific">Abeliophyllum distichum</name>
    <dbReference type="NCBI Taxonomy" id="126358"/>
    <lineage>
        <taxon>Eukaryota</taxon>
        <taxon>Viridiplantae</taxon>
        <taxon>Streptophyta</taxon>
        <taxon>Embryophyta</taxon>
        <taxon>Tracheophyta</taxon>
        <taxon>Spermatophyta</taxon>
        <taxon>Magnoliopsida</taxon>
        <taxon>eudicotyledons</taxon>
        <taxon>Gunneridae</taxon>
        <taxon>Pentapetalae</taxon>
        <taxon>asterids</taxon>
        <taxon>lamiids</taxon>
        <taxon>Lamiales</taxon>
        <taxon>Oleaceae</taxon>
        <taxon>Forsythieae</taxon>
        <taxon>Abeliophyllum</taxon>
    </lineage>
</organism>
<name>A0ABD1VZF5_9LAMI</name>
<sequence length="132" mass="15431">MVEDVLIKVDTFFFSVDFIVLDIEEQNMTVILERPFLAMSRALIDVEKSELILRVQDERAIFTMYTIFEQSIDLEEYFRVDEVVKIGQENCKSDIGGLVAKIKDKNGRFKIWRANDKSFKTGNYKQFKTSKA</sequence>
<protein>
    <submittedName>
        <fullName evidence="1">Uncharacterized protein</fullName>
    </submittedName>
</protein>
<dbReference type="Gene3D" id="2.40.70.10">
    <property type="entry name" value="Acid Proteases"/>
    <property type="match status" value="1"/>
</dbReference>
<dbReference type="EMBL" id="JBFOLK010000001">
    <property type="protein sequence ID" value="KAL2542692.1"/>
    <property type="molecule type" value="Genomic_DNA"/>
</dbReference>
<dbReference type="PANTHER" id="PTHR33067:SF9">
    <property type="entry name" value="RNA-DIRECTED DNA POLYMERASE"/>
    <property type="match status" value="1"/>
</dbReference>
<keyword evidence="2" id="KW-1185">Reference proteome</keyword>
<comment type="caution">
    <text evidence="1">The sequence shown here is derived from an EMBL/GenBank/DDBJ whole genome shotgun (WGS) entry which is preliminary data.</text>
</comment>
<dbReference type="Proteomes" id="UP001604336">
    <property type="component" value="Unassembled WGS sequence"/>
</dbReference>
<accession>A0ABD1VZF5</accession>